<protein>
    <recommendedName>
        <fullName evidence="3">CPAF-like PDZ domain-containing protein</fullName>
    </recommendedName>
</protein>
<gene>
    <name evidence="4" type="ORF">D6D22_02948</name>
</gene>
<evidence type="ECO:0000313" key="5">
    <source>
        <dbReference type="Proteomes" id="UP000310687"/>
    </source>
</evidence>
<dbReference type="InterPro" id="IPR056186">
    <property type="entry name" value="PDZ_CPAF-rel"/>
</dbReference>
<evidence type="ECO:0000256" key="1">
    <source>
        <dbReference type="SAM" id="MobiDB-lite"/>
    </source>
</evidence>
<feature type="signal peptide" evidence="2">
    <location>
        <begin position="1"/>
        <end position="18"/>
    </location>
</feature>
<dbReference type="InterPro" id="IPR052766">
    <property type="entry name" value="S41A_metabolite_peptidase"/>
</dbReference>
<name>A0A4S8Y040_AURPU</name>
<feature type="chain" id="PRO_5020281680" description="CPAF-like PDZ domain-containing protein" evidence="2">
    <location>
        <begin position="19"/>
        <end position="868"/>
    </location>
</feature>
<proteinExistence type="predicted"/>
<dbReference type="Pfam" id="PF23658">
    <property type="entry name" value="PDZ_CPAF_rel"/>
    <property type="match status" value="1"/>
</dbReference>
<evidence type="ECO:0000256" key="2">
    <source>
        <dbReference type="SAM" id="SignalP"/>
    </source>
</evidence>
<feature type="region of interest" description="Disordered" evidence="1">
    <location>
        <begin position="789"/>
        <end position="824"/>
    </location>
</feature>
<dbReference type="AlphaFoldDB" id="A0A4S8Y040"/>
<keyword evidence="2" id="KW-0732">Signal</keyword>
<dbReference type="PANTHER" id="PTHR37049:SF4">
    <property type="entry name" value="RHODANESE DOMAIN-CONTAINING PROTEIN"/>
    <property type="match status" value="1"/>
</dbReference>
<dbReference type="EMBL" id="QZAL01000026">
    <property type="protein sequence ID" value="THW46792.1"/>
    <property type="molecule type" value="Genomic_DNA"/>
</dbReference>
<organism evidence="4 5">
    <name type="scientific">Aureobasidium pullulans</name>
    <name type="common">Black yeast</name>
    <name type="synonym">Pullularia pullulans</name>
    <dbReference type="NCBI Taxonomy" id="5580"/>
    <lineage>
        <taxon>Eukaryota</taxon>
        <taxon>Fungi</taxon>
        <taxon>Dikarya</taxon>
        <taxon>Ascomycota</taxon>
        <taxon>Pezizomycotina</taxon>
        <taxon>Dothideomycetes</taxon>
        <taxon>Dothideomycetidae</taxon>
        <taxon>Dothideales</taxon>
        <taxon>Saccotheciaceae</taxon>
        <taxon>Aureobasidium</taxon>
    </lineage>
</organism>
<feature type="region of interest" description="Disordered" evidence="1">
    <location>
        <begin position="397"/>
        <end position="422"/>
    </location>
</feature>
<feature type="region of interest" description="Disordered" evidence="1">
    <location>
        <begin position="69"/>
        <end position="106"/>
    </location>
</feature>
<sequence length="868" mass="94267">MFGSLLILLPAIGIAVQAAPWQSHSDASSIDILSRQPRPQSPTGFPQMSRVANETSIGTGTSVSSTVVVSSTTDLVPPSSQTASTTDTASTSTNATSTSSTPTAYSSQDACASVSTLVKAFTVDTPPLERNVPAEIAYQCLQSIPFNQTAALDLLKSIRPYMEWQTTLSYVKDPPKEYALNVQPGFDFWKAFDAVEHNVVDGVYKSEYDFGWDLYQANQQVHDGHFTFVPDSVGKIFIFGRTTPLVSVSDDGKSLPVVYAYADIVASSFGNSTFQPSPITTIDGQNTTQFLEDWSQYGTLQDRDALWNNLFYSPAQVSLGTAGTSTGTFVGRGRGRFVYPGANTTFSFANGSTITHENFAKVLVDFKNISSGADIYKQYFVVTPRAYANASEINKKETNTTIDNSKPDHPEKPAAMKTVPAPGYPTPILRQRHNINGGYFLDQPGFEHVAVLTVGSFVSNEGQEVEFQNINDGFIAAAKAANKTKLIIDLSANGGGTILQGYDLFKQLFPNLEPYGGTRFRAHTALDNLGKMYSEAAAPYTHNPNQTDNILAVVESSWNYRSDMDLNGKPFSDWEAKYGPHQHGPSNDSFTSIIRWNLTDPLQKLSSGGIYVSGYQGRSNITNPPWRSEDIILVYDGYCASTCAIFAEFMHRQADVKTIALGGRPTTNPMQGVGGVKGTNTFPLSYIFTSITSALSWSDPWIKKSLNNTVLTQYTQLPMARSGGSSPSVNSRDGIRHGDEGNLPLQFLYEPADCRIFYTAAMVVDQSAVWRTVADTVWGKGNACVAGSNNSNGDEVSEIPGFAEEDGGRGSGGEASVDDEGEGERENFLQHISADIDVEEIWEGLQQWDLEDDVVMSGTRGGECITLP</sequence>
<reference evidence="4 5" key="1">
    <citation type="submission" date="2018-10" db="EMBL/GenBank/DDBJ databases">
        <title>Fifty Aureobasidium pullulans genomes reveal a recombining polyextremotolerant generalist.</title>
        <authorList>
            <person name="Gostincar C."/>
            <person name="Turk M."/>
            <person name="Zajc J."/>
            <person name="Gunde-Cimerman N."/>
        </authorList>
    </citation>
    <scope>NUCLEOTIDE SEQUENCE [LARGE SCALE GENOMIC DNA]</scope>
    <source>
        <strain evidence="4 5">EXF-11013</strain>
    </source>
</reference>
<feature type="compositionally biased region" description="Basic and acidic residues" evidence="1">
    <location>
        <begin position="405"/>
        <end position="414"/>
    </location>
</feature>
<accession>A0A4S8Y040</accession>
<evidence type="ECO:0000259" key="3">
    <source>
        <dbReference type="Pfam" id="PF23658"/>
    </source>
</evidence>
<dbReference type="Gene3D" id="3.90.226.10">
    <property type="entry name" value="2-enoyl-CoA Hydratase, Chain A, domain 1"/>
    <property type="match status" value="1"/>
</dbReference>
<feature type="domain" description="CPAF-like PDZ" evidence="3">
    <location>
        <begin position="239"/>
        <end position="366"/>
    </location>
</feature>
<dbReference type="PANTHER" id="PTHR37049">
    <property type="entry name" value="PEPTIDASE S41 FAMILY PROTEIN"/>
    <property type="match status" value="1"/>
</dbReference>
<comment type="caution">
    <text evidence="4">The sequence shown here is derived from an EMBL/GenBank/DDBJ whole genome shotgun (WGS) entry which is preliminary data.</text>
</comment>
<dbReference type="InterPro" id="IPR029045">
    <property type="entry name" value="ClpP/crotonase-like_dom_sf"/>
</dbReference>
<dbReference type="SUPFAM" id="SSF52096">
    <property type="entry name" value="ClpP/crotonase"/>
    <property type="match status" value="1"/>
</dbReference>
<evidence type="ECO:0000313" key="4">
    <source>
        <dbReference type="EMBL" id="THW46792.1"/>
    </source>
</evidence>
<dbReference type="Proteomes" id="UP000310687">
    <property type="component" value="Unassembled WGS sequence"/>
</dbReference>